<keyword evidence="2" id="KW-0812">Transmembrane</keyword>
<feature type="domain" description="Mechanosensitive ion channel MscS" evidence="3">
    <location>
        <begin position="529"/>
        <end position="600"/>
    </location>
</feature>
<dbReference type="GO" id="GO:0006874">
    <property type="term" value="P:intracellular calcium ion homeostasis"/>
    <property type="evidence" value="ECO:0007669"/>
    <property type="project" value="TreeGrafter"/>
</dbReference>
<evidence type="ECO:0000259" key="3">
    <source>
        <dbReference type="Pfam" id="PF00924"/>
    </source>
</evidence>
<dbReference type="GO" id="GO:0016020">
    <property type="term" value="C:membrane"/>
    <property type="evidence" value="ECO:0007669"/>
    <property type="project" value="InterPro"/>
</dbReference>
<feature type="region of interest" description="Disordered" evidence="1">
    <location>
        <begin position="51"/>
        <end position="79"/>
    </location>
</feature>
<dbReference type="InterPro" id="IPR006685">
    <property type="entry name" value="MscS_channel_2nd"/>
</dbReference>
<evidence type="ECO:0000256" key="1">
    <source>
        <dbReference type="SAM" id="MobiDB-lite"/>
    </source>
</evidence>
<evidence type="ECO:0000313" key="5">
    <source>
        <dbReference type="Proteomes" id="UP001230188"/>
    </source>
</evidence>
<dbReference type="Proteomes" id="UP001230188">
    <property type="component" value="Unassembled WGS sequence"/>
</dbReference>
<feature type="transmembrane region" description="Helical" evidence="2">
    <location>
        <begin position="481"/>
        <end position="502"/>
    </location>
</feature>
<keyword evidence="2" id="KW-0472">Membrane</keyword>
<keyword evidence="2" id="KW-1133">Transmembrane helix</keyword>
<sequence>MVPQQQQQQQQQVAAEAPEASAVASAVTASAGSPALFRSQMDAREMVVQRCEETLPEPPRHSKRRRGSKVATERRESNEFADDKKRALFDVASTGWGGLPRVLLAVFKVAVMSAIALAALMPQYQRGPGRGRPLSATQARWAAGRAGFGCVLGNAASASISSALSTDAAVRHFPILVFVGDSLGGLPLDILGSGVGCYAAPRIARLVGVPVLGGRRLYRAVRVRFRRFLVTILVLVVSWSAQRVGMRWFLRRWSAEKFSERVAQAVAARRVVRALVLIAETAREKEEKGAGERIVAAISKRWLKKPHNNGRRWHEEDTTTTTKEAPPPPPPPVADTDEDERVRSFEHGTNMLRVVFTLGAFGNIGSTADGRRAGKLVFRHLRNAAGGTLTRNALKSMLFDEGGVLAPQRSEQASQGMNMKVLSVHHVTEQDAENMATFDDFFPAAHRELREHDLVELILRVYSERSFLSATIQSFGAINDMLVRVAEGMWLVVALIFTLAFWRVPLSDFILAFGTISLALSLAIGSSGANVFSGLVFVLGSAPYDIGERVIVSNVAESPTAFPMFVERISPLTTTFRTSFGETLVVANHVLASKQIINHGRSPRPWLMCTIKLSTRTPPEEISKLAGALQIHARNNTRDWVGIDLVFSRIEHDKNVLVLDCWCGAANPYQDFTNLYAARSRLYLFIHAYIHAAGLHYVAPIRPVLSVDQKVVPDAYFGTYSGDPPPPPPPVADTTSTLASTLGIPFRTAS</sequence>
<organism evidence="4 5">
    <name type="scientific">Chrysophaeum taylorii</name>
    <dbReference type="NCBI Taxonomy" id="2483200"/>
    <lineage>
        <taxon>Eukaryota</taxon>
        <taxon>Sar</taxon>
        <taxon>Stramenopiles</taxon>
        <taxon>Ochrophyta</taxon>
        <taxon>Pelagophyceae</taxon>
        <taxon>Pelagomonadales</taxon>
        <taxon>Pelagomonadaceae</taxon>
        <taxon>Chrysophaeum</taxon>
    </lineage>
</organism>
<dbReference type="PANTHER" id="PTHR31323:SF1">
    <property type="entry name" value="MECHANOSENSITIVE ION CHANNEL PROTEIN"/>
    <property type="match status" value="1"/>
</dbReference>
<accession>A0AAD7ULE5</accession>
<feature type="region of interest" description="Disordered" evidence="1">
    <location>
        <begin position="307"/>
        <end position="339"/>
    </location>
</feature>
<protein>
    <recommendedName>
        <fullName evidence="3">Mechanosensitive ion channel MscS domain-containing protein</fullName>
    </recommendedName>
</protein>
<proteinExistence type="predicted"/>
<dbReference type="PANTHER" id="PTHR31323">
    <property type="entry name" value="MECHANOSENSITIVE ION CHANNEL PROTEIN MSY2"/>
    <property type="match status" value="1"/>
</dbReference>
<dbReference type="EMBL" id="JAQMWT010000074">
    <property type="protein sequence ID" value="KAJ8611469.1"/>
    <property type="molecule type" value="Genomic_DNA"/>
</dbReference>
<feature type="transmembrane region" description="Helical" evidence="2">
    <location>
        <begin position="225"/>
        <end position="241"/>
    </location>
</feature>
<dbReference type="GO" id="GO:0005262">
    <property type="term" value="F:calcium channel activity"/>
    <property type="evidence" value="ECO:0007669"/>
    <property type="project" value="TreeGrafter"/>
</dbReference>
<evidence type="ECO:0000256" key="2">
    <source>
        <dbReference type="SAM" id="Phobius"/>
    </source>
</evidence>
<name>A0AAD7ULE5_9STRA</name>
<reference evidence="4" key="1">
    <citation type="submission" date="2023-01" db="EMBL/GenBank/DDBJ databases">
        <title>Metagenome sequencing of chrysophaentin producing Chrysophaeum taylorii.</title>
        <authorList>
            <person name="Davison J."/>
            <person name="Bewley C."/>
        </authorList>
    </citation>
    <scope>NUCLEOTIDE SEQUENCE</scope>
    <source>
        <strain evidence="4">NIES-1699</strain>
    </source>
</reference>
<feature type="transmembrane region" description="Helical" evidence="2">
    <location>
        <begin position="509"/>
        <end position="539"/>
    </location>
</feature>
<dbReference type="AlphaFoldDB" id="A0AAD7ULE5"/>
<dbReference type="Pfam" id="PF00924">
    <property type="entry name" value="MS_channel_2nd"/>
    <property type="match status" value="1"/>
</dbReference>
<gene>
    <name evidence="4" type="ORF">CTAYLR_005151</name>
</gene>
<evidence type="ECO:0000313" key="4">
    <source>
        <dbReference type="EMBL" id="KAJ8611469.1"/>
    </source>
</evidence>
<comment type="caution">
    <text evidence="4">The sequence shown here is derived from an EMBL/GenBank/DDBJ whole genome shotgun (WGS) entry which is preliminary data.</text>
</comment>
<keyword evidence="5" id="KW-1185">Reference proteome</keyword>
<feature type="region of interest" description="Disordered" evidence="1">
    <location>
        <begin position="1"/>
        <end position="25"/>
    </location>
</feature>